<accession>A0A2K1K8A8</accession>
<dbReference type="Gramene" id="Pp3c8_21800V3.1">
    <property type="protein sequence ID" value="Pp3c8_21800V3.1"/>
    <property type="gene ID" value="Pp3c8_21800"/>
</dbReference>
<evidence type="ECO:0000313" key="14">
    <source>
        <dbReference type="EMBL" id="PNR50010.1"/>
    </source>
</evidence>
<keyword evidence="10 12" id="KW-0496">Mitochondrion</keyword>
<dbReference type="CDD" id="cd07521">
    <property type="entry name" value="HAD_FCP1-like"/>
    <property type="match status" value="1"/>
</dbReference>
<dbReference type="AlphaFoldDB" id="A0A2K1K8A8"/>
<evidence type="ECO:0000256" key="5">
    <source>
        <dbReference type="ARBA" id="ARBA00022792"/>
    </source>
</evidence>
<reference evidence="15" key="3">
    <citation type="submission" date="2020-12" db="UniProtKB">
        <authorList>
            <consortium name="EnsemblPlants"/>
        </authorList>
    </citation>
    <scope>IDENTIFICATION</scope>
</reference>
<gene>
    <name evidence="15" type="primary">LOC112285613</name>
    <name evidence="14" type="ORF">PHYPA_011907</name>
</gene>
<proteinExistence type="inferred from homology"/>
<dbReference type="InterPro" id="IPR023214">
    <property type="entry name" value="HAD_sf"/>
</dbReference>
<evidence type="ECO:0000256" key="4">
    <source>
        <dbReference type="ARBA" id="ARBA00022692"/>
    </source>
</evidence>
<keyword evidence="7 12" id="KW-0809">Transit peptide</keyword>
<dbReference type="InterPro" id="IPR036412">
    <property type="entry name" value="HAD-like_sf"/>
</dbReference>
<dbReference type="Gene3D" id="3.40.50.1000">
    <property type="entry name" value="HAD superfamily/HAD-like"/>
    <property type="match status" value="1"/>
</dbReference>
<reference evidence="14 16" key="1">
    <citation type="journal article" date="2008" name="Science">
        <title>The Physcomitrella genome reveals evolutionary insights into the conquest of land by plants.</title>
        <authorList>
            <person name="Rensing S."/>
            <person name="Lang D."/>
            <person name="Zimmer A."/>
            <person name="Terry A."/>
            <person name="Salamov A."/>
            <person name="Shapiro H."/>
            <person name="Nishiyama T."/>
            <person name="Perroud P.-F."/>
            <person name="Lindquist E."/>
            <person name="Kamisugi Y."/>
            <person name="Tanahashi T."/>
            <person name="Sakakibara K."/>
            <person name="Fujita T."/>
            <person name="Oishi K."/>
            <person name="Shin-I T."/>
            <person name="Kuroki Y."/>
            <person name="Toyoda A."/>
            <person name="Suzuki Y."/>
            <person name="Hashimoto A."/>
            <person name="Yamaguchi K."/>
            <person name="Sugano A."/>
            <person name="Kohara Y."/>
            <person name="Fujiyama A."/>
            <person name="Anterola A."/>
            <person name="Aoki S."/>
            <person name="Ashton N."/>
            <person name="Barbazuk W.B."/>
            <person name="Barker E."/>
            <person name="Bennetzen J."/>
            <person name="Bezanilla M."/>
            <person name="Blankenship R."/>
            <person name="Cho S.H."/>
            <person name="Dutcher S."/>
            <person name="Estelle M."/>
            <person name="Fawcett J.A."/>
            <person name="Gundlach H."/>
            <person name="Hanada K."/>
            <person name="Heyl A."/>
            <person name="Hicks K.A."/>
            <person name="Hugh J."/>
            <person name="Lohr M."/>
            <person name="Mayer K."/>
            <person name="Melkozernov A."/>
            <person name="Murata T."/>
            <person name="Nelson D."/>
            <person name="Pils B."/>
            <person name="Prigge M."/>
            <person name="Reiss B."/>
            <person name="Renner T."/>
            <person name="Rombauts S."/>
            <person name="Rushton P."/>
            <person name="Sanderfoot A."/>
            <person name="Schween G."/>
            <person name="Shiu S.-H."/>
            <person name="Stueber K."/>
            <person name="Theodoulou F.L."/>
            <person name="Tu H."/>
            <person name="Van de Peer Y."/>
            <person name="Verrier P.J."/>
            <person name="Waters E."/>
            <person name="Wood A."/>
            <person name="Yang L."/>
            <person name="Cove D."/>
            <person name="Cuming A."/>
            <person name="Hasebe M."/>
            <person name="Lucas S."/>
            <person name="Mishler D.B."/>
            <person name="Reski R."/>
            <person name="Grigoriev I."/>
            <person name="Quatrano R.S."/>
            <person name="Boore J.L."/>
        </authorList>
    </citation>
    <scope>NUCLEOTIDE SEQUENCE [LARGE SCALE GENOMIC DNA]</scope>
    <source>
        <strain evidence="15 16">cv. Gransden 2004</strain>
    </source>
</reference>
<dbReference type="GO" id="GO:0005744">
    <property type="term" value="C:TIM23 mitochondrial import inner membrane translocase complex"/>
    <property type="evidence" value="ECO:0007669"/>
    <property type="project" value="UniProtKB-UniRule"/>
</dbReference>
<dbReference type="InterPro" id="IPR050365">
    <property type="entry name" value="TIM50"/>
</dbReference>
<keyword evidence="9 12" id="KW-0811">Translocation</keyword>
<evidence type="ECO:0000256" key="7">
    <source>
        <dbReference type="ARBA" id="ARBA00022946"/>
    </source>
</evidence>
<dbReference type="FunFam" id="3.40.50.1000:FF:000019">
    <property type="entry name" value="Mitochondrial import inner membrane translocase subunit TIM50"/>
    <property type="match status" value="1"/>
</dbReference>
<evidence type="ECO:0000256" key="3">
    <source>
        <dbReference type="ARBA" id="ARBA00022448"/>
    </source>
</evidence>
<keyword evidence="3 12" id="KW-0813">Transport</keyword>
<dbReference type="InterPro" id="IPR004274">
    <property type="entry name" value="FCP1_dom"/>
</dbReference>
<keyword evidence="5" id="KW-0999">Mitochondrion inner membrane</keyword>
<dbReference type="PANTHER" id="PTHR12210">
    <property type="entry name" value="DULLARD PROTEIN PHOSPHATASE"/>
    <property type="match status" value="1"/>
</dbReference>
<keyword evidence="11" id="KW-0472">Membrane</keyword>
<evidence type="ECO:0000313" key="15">
    <source>
        <dbReference type="EnsemblPlants" id="Pp3c8_21800V3.1"/>
    </source>
</evidence>
<comment type="subcellular location">
    <subcellularLocation>
        <location evidence="1 12">Mitochondrion inner membrane</location>
        <topology evidence="1 12">Single-pass membrane protein</topology>
    </subcellularLocation>
</comment>
<comment type="similarity">
    <text evidence="2 12">Belongs to the TIM50 family.</text>
</comment>
<evidence type="ECO:0000256" key="8">
    <source>
        <dbReference type="ARBA" id="ARBA00022989"/>
    </source>
</evidence>
<dbReference type="PROSITE" id="PS50969">
    <property type="entry name" value="FCP1"/>
    <property type="match status" value="1"/>
</dbReference>
<dbReference type="EMBL" id="ABEU02000008">
    <property type="protein sequence ID" value="PNR50010.1"/>
    <property type="molecule type" value="Genomic_DNA"/>
</dbReference>
<dbReference type="EnsemblPlants" id="Pp3c8_21800V3.1">
    <property type="protein sequence ID" value="Pp3c8_21800V3.1"/>
    <property type="gene ID" value="Pp3c8_21800"/>
</dbReference>
<evidence type="ECO:0000259" key="13">
    <source>
        <dbReference type="PROSITE" id="PS50969"/>
    </source>
</evidence>
<evidence type="ECO:0000313" key="16">
    <source>
        <dbReference type="Proteomes" id="UP000006727"/>
    </source>
</evidence>
<dbReference type="Pfam" id="PF03031">
    <property type="entry name" value="NIF"/>
    <property type="match status" value="1"/>
</dbReference>
<reference evidence="14 16" key="2">
    <citation type="journal article" date="2018" name="Plant J.">
        <title>The Physcomitrella patens chromosome-scale assembly reveals moss genome structure and evolution.</title>
        <authorList>
            <person name="Lang D."/>
            <person name="Ullrich K.K."/>
            <person name="Murat F."/>
            <person name="Fuchs J."/>
            <person name="Jenkins J."/>
            <person name="Haas F.B."/>
            <person name="Piednoel M."/>
            <person name="Gundlach H."/>
            <person name="Van Bel M."/>
            <person name="Meyberg R."/>
            <person name="Vives C."/>
            <person name="Morata J."/>
            <person name="Symeonidi A."/>
            <person name="Hiss M."/>
            <person name="Muchero W."/>
            <person name="Kamisugi Y."/>
            <person name="Saleh O."/>
            <person name="Blanc G."/>
            <person name="Decker E.L."/>
            <person name="van Gessel N."/>
            <person name="Grimwood J."/>
            <person name="Hayes R.D."/>
            <person name="Graham S.W."/>
            <person name="Gunter L.E."/>
            <person name="McDaniel S.F."/>
            <person name="Hoernstein S.N.W."/>
            <person name="Larsson A."/>
            <person name="Li F.W."/>
            <person name="Perroud P.F."/>
            <person name="Phillips J."/>
            <person name="Ranjan P."/>
            <person name="Rokshar D.S."/>
            <person name="Rothfels C.J."/>
            <person name="Schneider L."/>
            <person name="Shu S."/>
            <person name="Stevenson D.W."/>
            <person name="Thummler F."/>
            <person name="Tillich M."/>
            <person name="Villarreal Aguilar J.C."/>
            <person name="Widiez T."/>
            <person name="Wong G.K."/>
            <person name="Wymore A."/>
            <person name="Zhang Y."/>
            <person name="Zimmer A.D."/>
            <person name="Quatrano R.S."/>
            <person name="Mayer K.F.X."/>
            <person name="Goodstein D."/>
            <person name="Casacuberta J.M."/>
            <person name="Vandepoele K."/>
            <person name="Reski R."/>
            <person name="Cuming A.C."/>
            <person name="Tuskan G.A."/>
            <person name="Maumus F."/>
            <person name="Salse J."/>
            <person name="Schmutz J."/>
            <person name="Rensing S.A."/>
        </authorList>
    </citation>
    <scope>NUCLEOTIDE SEQUENCE [LARGE SCALE GENOMIC DNA]</scope>
    <source>
        <strain evidence="15 16">cv. Gransden 2004</strain>
    </source>
</reference>
<keyword evidence="8" id="KW-1133">Transmembrane helix</keyword>
<feature type="domain" description="FCP1 homology" evidence="13">
    <location>
        <begin position="184"/>
        <end position="327"/>
    </location>
</feature>
<evidence type="ECO:0000256" key="10">
    <source>
        <dbReference type="ARBA" id="ARBA00023128"/>
    </source>
</evidence>
<dbReference type="Proteomes" id="UP000006727">
    <property type="component" value="Chromosome 8"/>
</dbReference>
<dbReference type="PaxDb" id="3218-PP1S134_69V6.1"/>
<evidence type="ECO:0000256" key="11">
    <source>
        <dbReference type="ARBA" id="ARBA00023136"/>
    </source>
</evidence>
<organism evidence="14">
    <name type="scientific">Physcomitrium patens</name>
    <name type="common">Spreading-leaved earth moss</name>
    <name type="synonym">Physcomitrella patens</name>
    <dbReference type="NCBI Taxonomy" id="3218"/>
    <lineage>
        <taxon>Eukaryota</taxon>
        <taxon>Viridiplantae</taxon>
        <taxon>Streptophyta</taxon>
        <taxon>Embryophyta</taxon>
        <taxon>Bryophyta</taxon>
        <taxon>Bryophytina</taxon>
        <taxon>Bryopsida</taxon>
        <taxon>Funariidae</taxon>
        <taxon>Funariales</taxon>
        <taxon>Funariaceae</taxon>
        <taxon>Physcomitrium</taxon>
    </lineage>
</organism>
<keyword evidence="16" id="KW-1185">Reference proteome</keyword>
<keyword evidence="6 12" id="KW-0653">Protein transport</keyword>
<evidence type="ECO:0000256" key="9">
    <source>
        <dbReference type="ARBA" id="ARBA00023010"/>
    </source>
</evidence>
<dbReference type="STRING" id="3218.A0A2K1K8A8"/>
<name>A0A2K1K8A8_PHYPA</name>
<dbReference type="SUPFAM" id="SSF56784">
    <property type="entry name" value="HAD-like"/>
    <property type="match status" value="1"/>
</dbReference>
<dbReference type="GO" id="GO:0015031">
    <property type="term" value="P:protein transport"/>
    <property type="evidence" value="ECO:0007669"/>
    <property type="project" value="UniProtKB-KW"/>
</dbReference>
<sequence length="374" mass="41784">MSKVTMLRRSAGAVQEVLQGQRERALAAFLPQGFSTASLSSVASSQNVATESSASAGTAAAASVGTSEEGVVGSLKQRFLWRVVKSSLLIAATGAVGGAAYVTYSYDVDSVEQKLSALKSSISKLTFDESNLLDKLRSTVYATTLGAAVSVADFYVETRKNLEDQIRGIAAPSSSKLLPDLLPQERGAFTVVLDLNETLVYSDWKRDRGWRTFKRPGVEAFLEQLAQYYELVVYTDQLNFYVDPILEKLDQKGCIRYRLSRDATQYINGKHLRDLEKLNRDPTHVIYLSGHAKDTTLQPENALPIKPWKLEPDDTVLLDMLPFLESRQRPADIRPVLASYDGLDIPTEFRERTKELQRKLAERKQTNRLWRGRQ</sequence>
<dbReference type="SMART" id="SM00577">
    <property type="entry name" value="CPDc"/>
    <property type="match status" value="1"/>
</dbReference>
<evidence type="ECO:0000256" key="2">
    <source>
        <dbReference type="ARBA" id="ARBA00006344"/>
    </source>
</evidence>
<evidence type="ECO:0000256" key="6">
    <source>
        <dbReference type="ARBA" id="ARBA00022927"/>
    </source>
</evidence>
<comment type="subunit">
    <text evidence="12">Component of the TIM23 complex.</text>
</comment>
<evidence type="ECO:0000256" key="12">
    <source>
        <dbReference type="RuleBase" id="RU365079"/>
    </source>
</evidence>
<comment type="function">
    <text evidence="12">Essential component of the TIM23 complex, a complex that mediates the translocation of transit peptide-containing proteins across the mitochondrial inner membrane.</text>
</comment>
<evidence type="ECO:0000256" key="1">
    <source>
        <dbReference type="ARBA" id="ARBA00004434"/>
    </source>
</evidence>
<protein>
    <recommendedName>
        <fullName evidence="12">Mitochondrial import inner membrane translocase subunit TIM50</fullName>
    </recommendedName>
</protein>
<keyword evidence="4" id="KW-0812">Transmembrane</keyword>